<evidence type="ECO:0000256" key="4">
    <source>
        <dbReference type="ARBA" id="ARBA00022840"/>
    </source>
</evidence>
<feature type="domain" description="Helicase ATP-binding" evidence="8">
    <location>
        <begin position="30"/>
        <end position="206"/>
    </location>
</feature>
<dbReference type="RefSeq" id="WP_101288734.1">
    <property type="nucleotide sequence ID" value="NZ_FOUQ01000005.1"/>
</dbReference>
<dbReference type="Pfam" id="PF03880">
    <property type="entry name" value="DbpA"/>
    <property type="match status" value="1"/>
</dbReference>
<dbReference type="InterPro" id="IPR012677">
    <property type="entry name" value="Nucleotide-bd_a/b_plait_sf"/>
</dbReference>
<evidence type="ECO:0000256" key="6">
    <source>
        <dbReference type="RuleBase" id="RU000492"/>
    </source>
</evidence>
<dbReference type="InterPro" id="IPR000629">
    <property type="entry name" value="RNA-helicase_DEAD-box_CS"/>
</dbReference>
<protein>
    <submittedName>
        <fullName evidence="10">Helicase</fullName>
    </submittedName>
</protein>
<keyword evidence="2 6" id="KW-0378">Hydrolase</keyword>
<dbReference type="InterPro" id="IPR011545">
    <property type="entry name" value="DEAD/DEAH_box_helicase_dom"/>
</dbReference>
<comment type="caution">
    <text evidence="10">The sequence shown here is derived from an EMBL/GenBank/DDBJ whole genome shotgun (WGS) entry which is preliminary data.</text>
</comment>
<keyword evidence="3 6" id="KW-0347">Helicase</keyword>
<evidence type="ECO:0000313" key="10">
    <source>
        <dbReference type="EMBL" id="PKR89423.1"/>
    </source>
</evidence>
<evidence type="ECO:0000256" key="3">
    <source>
        <dbReference type="ARBA" id="ARBA00022806"/>
    </source>
</evidence>
<dbReference type="Gene3D" id="3.30.70.330">
    <property type="match status" value="1"/>
</dbReference>
<accession>A0A1I4TCD0</accession>
<dbReference type="AlphaFoldDB" id="A0A1I4TCD0"/>
<proteinExistence type="inferred from homology"/>
<dbReference type="PROSITE" id="PS00039">
    <property type="entry name" value="DEAD_ATP_HELICASE"/>
    <property type="match status" value="1"/>
</dbReference>
<dbReference type="InterPro" id="IPR044742">
    <property type="entry name" value="DEAD/DEAH_RhlB"/>
</dbReference>
<dbReference type="InterPro" id="IPR005580">
    <property type="entry name" value="DbpA/CsdA_RNA-bd_dom"/>
</dbReference>
<dbReference type="CDD" id="cd18787">
    <property type="entry name" value="SF2_C_DEAD"/>
    <property type="match status" value="1"/>
</dbReference>
<dbReference type="Pfam" id="PF00270">
    <property type="entry name" value="DEAD"/>
    <property type="match status" value="1"/>
</dbReference>
<keyword evidence="4 6" id="KW-0067">ATP-binding</keyword>
<dbReference type="GO" id="GO:0005524">
    <property type="term" value="F:ATP binding"/>
    <property type="evidence" value="ECO:0007669"/>
    <property type="project" value="UniProtKB-KW"/>
</dbReference>
<evidence type="ECO:0000259" key="9">
    <source>
        <dbReference type="PROSITE" id="PS51194"/>
    </source>
</evidence>
<evidence type="ECO:0000256" key="1">
    <source>
        <dbReference type="ARBA" id="ARBA00022741"/>
    </source>
</evidence>
<evidence type="ECO:0000313" key="11">
    <source>
        <dbReference type="Proteomes" id="UP000233491"/>
    </source>
</evidence>
<evidence type="ECO:0000256" key="5">
    <source>
        <dbReference type="ARBA" id="ARBA00038437"/>
    </source>
</evidence>
<dbReference type="GO" id="GO:0003676">
    <property type="term" value="F:nucleic acid binding"/>
    <property type="evidence" value="ECO:0007669"/>
    <property type="project" value="InterPro"/>
</dbReference>
<dbReference type="SMART" id="SM00487">
    <property type="entry name" value="DEXDc"/>
    <property type="match status" value="1"/>
</dbReference>
<dbReference type="Gene3D" id="3.40.50.300">
    <property type="entry name" value="P-loop containing nucleotide triphosphate hydrolases"/>
    <property type="match status" value="2"/>
</dbReference>
<keyword evidence="1 6" id="KW-0547">Nucleotide-binding</keyword>
<dbReference type="GO" id="GO:0005829">
    <property type="term" value="C:cytosol"/>
    <property type="evidence" value="ECO:0007669"/>
    <property type="project" value="TreeGrafter"/>
</dbReference>
<evidence type="ECO:0000259" key="8">
    <source>
        <dbReference type="PROSITE" id="PS51192"/>
    </source>
</evidence>
<reference evidence="10 11" key="1">
    <citation type="submission" date="2017-12" db="EMBL/GenBank/DDBJ databases">
        <title>Anaerobic carbon monoxide metabolism by Pleomorphomonas carboxyditropha sp. nov., a new mesophilic hydrogenogenic carboxidotroph.</title>
        <authorList>
            <person name="Esquivel-Elizondo S."/>
            <person name="Krajmalnik-Brown R."/>
        </authorList>
    </citation>
    <scope>NUCLEOTIDE SEQUENCE [LARGE SCALE GENOMIC DNA]</scope>
    <source>
        <strain evidence="10 11">R5-392</strain>
    </source>
</reference>
<dbReference type="SMART" id="SM00490">
    <property type="entry name" value="HELICc"/>
    <property type="match status" value="1"/>
</dbReference>
<feature type="region of interest" description="Disordered" evidence="7">
    <location>
        <begin position="529"/>
        <end position="603"/>
    </location>
</feature>
<dbReference type="GO" id="GO:0016787">
    <property type="term" value="F:hydrolase activity"/>
    <property type="evidence" value="ECO:0007669"/>
    <property type="project" value="UniProtKB-KW"/>
</dbReference>
<dbReference type="InterPro" id="IPR014001">
    <property type="entry name" value="Helicase_ATP-bd"/>
</dbReference>
<dbReference type="CDD" id="cd12252">
    <property type="entry name" value="RRM_DbpA"/>
    <property type="match status" value="1"/>
</dbReference>
<keyword evidence="11" id="KW-1185">Reference proteome</keyword>
<dbReference type="EMBL" id="PJNW01000005">
    <property type="protein sequence ID" value="PKR89423.1"/>
    <property type="molecule type" value="Genomic_DNA"/>
</dbReference>
<dbReference type="SUPFAM" id="SSF52540">
    <property type="entry name" value="P-loop containing nucleoside triphosphate hydrolases"/>
    <property type="match status" value="1"/>
</dbReference>
<dbReference type="Proteomes" id="UP000233491">
    <property type="component" value="Unassembled WGS sequence"/>
</dbReference>
<feature type="domain" description="Helicase C-terminal" evidence="9">
    <location>
        <begin position="230"/>
        <end position="386"/>
    </location>
</feature>
<dbReference type="InterPro" id="IPR027417">
    <property type="entry name" value="P-loop_NTPase"/>
</dbReference>
<dbReference type="InterPro" id="IPR001650">
    <property type="entry name" value="Helicase_C-like"/>
</dbReference>
<feature type="compositionally biased region" description="Basic residues" evidence="7">
    <location>
        <begin position="593"/>
        <end position="603"/>
    </location>
</feature>
<dbReference type="OrthoDB" id="9805696at2"/>
<organism evidence="10 11">
    <name type="scientific">Pleomorphomonas diazotrophica</name>
    <dbReference type="NCBI Taxonomy" id="1166257"/>
    <lineage>
        <taxon>Bacteria</taxon>
        <taxon>Pseudomonadati</taxon>
        <taxon>Pseudomonadota</taxon>
        <taxon>Alphaproteobacteria</taxon>
        <taxon>Hyphomicrobiales</taxon>
        <taxon>Pleomorphomonadaceae</taxon>
        <taxon>Pleomorphomonas</taxon>
    </lineage>
</organism>
<dbReference type="InterPro" id="IPR050079">
    <property type="entry name" value="DEAD_box_RNA_helicase"/>
</dbReference>
<evidence type="ECO:0000256" key="7">
    <source>
        <dbReference type="SAM" id="MobiDB-lite"/>
    </source>
</evidence>
<dbReference type="PANTHER" id="PTHR47959:SF1">
    <property type="entry name" value="ATP-DEPENDENT RNA HELICASE DBPA"/>
    <property type="match status" value="1"/>
</dbReference>
<dbReference type="PROSITE" id="PS51192">
    <property type="entry name" value="HELICASE_ATP_BIND_1"/>
    <property type="match status" value="1"/>
</dbReference>
<dbReference type="Pfam" id="PF00271">
    <property type="entry name" value="Helicase_C"/>
    <property type="match status" value="1"/>
</dbReference>
<evidence type="ECO:0000256" key="2">
    <source>
        <dbReference type="ARBA" id="ARBA00022801"/>
    </source>
</evidence>
<dbReference type="GO" id="GO:0003724">
    <property type="term" value="F:RNA helicase activity"/>
    <property type="evidence" value="ECO:0007669"/>
    <property type="project" value="UniProtKB-ARBA"/>
</dbReference>
<name>A0A1I4TCD0_9HYPH</name>
<feature type="compositionally biased region" description="Basic and acidic residues" evidence="7">
    <location>
        <begin position="545"/>
        <end position="591"/>
    </location>
</feature>
<dbReference type="CDD" id="cd00268">
    <property type="entry name" value="DEADc"/>
    <property type="match status" value="1"/>
</dbReference>
<comment type="similarity">
    <text evidence="5 6">Belongs to the DEAD box helicase family.</text>
</comment>
<sequence>MSFSQAHPALARALAARGYADPTAVQLAVTAPELAGADMLVSARTGSGKTVAFGMALAERLLGPAEIFAAAGKPLALVVAPTRELALQVTRELTWLYGETGARLVSCVGGMDPRREQRQLAQGAHIVVGTPGRLCDHLDRGNLDLTDAVAVVLDEADEMLDLGFREDLEKLLGAAPADRQTLLFSATLPADIVRLARDFMRKDAARVDVAEDGEVHADIEYHAVRVFPHEIEKAVVNLLRFHDAATSIVFCGTREGVKRLTGALLERGFSVVALSGEMGQGERNEALSALRDGRARVCVATDVAARGIDVPDLGLVIHADLPHDSEVLLHRSGRTGRAGRKGVSILLVPSTRRRRAESLLAGAGIELFSEAAPSADAIRRLDEERLLADPLLSEEMGEDERAFASRLAEGRTAEELAAAFVRLARTRLPAPEEISDPVERKPRRTDAPDRPMVRETVDFTGSAWFRLSVGRRDGAEVKRVLAFLCRQSGLKGRDFGAIRLADGETFAEVAPGGIAAMERLAAAGNDENVRISRADGPPVAPPAGPRKDKPRRNDDRFKGDDRPKGKAKPPYKEPSRDGKPPYKEAPRDGKPPYKAKKKDRKAH</sequence>
<dbReference type="PROSITE" id="PS51194">
    <property type="entry name" value="HELICASE_CTER"/>
    <property type="match status" value="1"/>
</dbReference>
<dbReference type="PANTHER" id="PTHR47959">
    <property type="entry name" value="ATP-DEPENDENT RNA HELICASE RHLE-RELATED"/>
    <property type="match status" value="1"/>
</dbReference>
<gene>
    <name evidence="10" type="ORF">CXZ10_08545</name>
</gene>